<name>A0A2S5SXF1_9BURK</name>
<reference evidence="5 6" key="1">
    <citation type="submission" date="2018-02" db="EMBL/GenBank/DDBJ databases">
        <title>Reclassifiation of [Polyangium] brachysporum DSM 7029 as Guopingzhaonella breviflexa gen. nov., sp. nov., a member of the family Comamonadaceae.</title>
        <authorList>
            <person name="Tang B."/>
        </authorList>
    </citation>
    <scope>NUCLEOTIDE SEQUENCE [LARGE SCALE GENOMIC DNA]</scope>
    <source>
        <strain evidence="5 6">BCRC 80649</strain>
    </source>
</reference>
<accession>A0A2S5SXF1</accession>
<dbReference type="Proteomes" id="UP000238605">
    <property type="component" value="Unassembled WGS sequence"/>
</dbReference>
<keyword evidence="6" id="KW-1185">Reference proteome</keyword>
<evidence type="ECO:0000313" key="5">
    <source>
        <dbReference type="EMBL" id="PPE67421.1"/>
    </source>
</evidence>
<dbReference type="GO" id="GO:0008199">
    <property type="term" value="F:ferric iron binding"/>
    <property type="evidence" value="ECO:0007669"/>
    <property type="project" value="InterPro"/>
</dbReference>
<dbReference type="InterPro" id="IPR000627">
    <property type="entry name" value="Intradiol_dOase_C"/>
</dbReference>
<dbReference type="EMBL" id="PSNX01000003">
    <property type="protein sequence ID" value="PPE67421.1"/>
    <property type="molecule type" value="Genomic_DNA"/>
</dbReference>
<evidence type="ECO:0000259" key="4">
    <source>
        <dbReference type="PROSITE" id="PS00083"/>
    </source>
</evidence>
<keyword evidence="2 5" id="KW-0223">Dioxygenase</keyword>
<dbReference type="OrthoDB" id="9805815at2"/>
<evidence type="ECO:0000256" key="3">
    <source>
        <dbReference type="ARBA" id="ARBA00023002"/>
    </source>
</evidence>
<dbReference type="PANTHER" id="PTHR33711:SF9">
    <property type="entry name" value="PROTOCATECHUATE 3,4-DIOXYGENASE ALPHA CHAIN"/>
    <property type="match status" value="1"/>
</dbReference>
<sequence length="215" mass="23454">MPSSRLSLPQRRRHLAGGLGLAAAWLAWPALASSRRVLPSMTEGPFYPVRRPLDDDADLTRVSGQAAAAQGEWLDIGGVVVDVNGRLIDGAAIEIWQCDAHGSYHHPRGAGPRVDAGFQGFGATVSDAQGAFRFRSIRPVVYPGRAPHIHLKVLHPSFGDRVSQWFVAGDEANERDFLFRRLSAADRAEVEMRLQPAPAGAPVRWLTRRDIVVPA</sequence>
<protein>
    <submittedName>
        <fullName evidence="5">Intradiol ring-cleavage dioxygenase</fullName>
    </submittedName>
</protein>
<dbReference type="Gene3D" id="2.60.130.10">
    <property type="entry name" value="Aromatic compound dioxygenase"/>
    <property type="match status" value="1"/>
</dbReference>
<dbReference type="InterPro" id="IPR050770">
    <property type="entry name" value="Intradiol_RC_Dioxygenase"/>
</dbReference>
<dbReference type="SUPFAM" id="SSF49482">
    <property type="entry name" value="Aromatic compound dioxygenase"/>
    <property type="match status" value="1"/>
</dbReference>
<dbReference type="GO" id="GO:0016702">
    <property type="term" value="F:oxidoreductase activity, acting on single donors with incorporation of molecular oxygen, incorporation of two atoms of oxygen"/>
    <property type="evidence" value="ECO:0007669"/>
    <property type="project" value="InterPro"/>
</dbReference>
<dbReference type="PROSITE" id="PS00083">
    <property type="entry name" value="INTRADIOL_DIOXYGENAS"/>
    <property type="match status" value="1"/>
</dbReference>
<comment type="caution">
    <text evidence="5">The sequence shown here is derived from an EMBL/GenBank/DDBJ whole genome shotgun (WGS) entry which is preliminary data.</text>
</comment>
<evidence type="ECO:0000313" key="6">
    <source>
        <dbReference type="Proteomes" id="UP000238605"/>
    </source>
</evidence>
<comment type="similarity">
    <text evidence="1">Belongs to the intradiol ring-cleavage dioxygenase family.</text>
</comment>
<dbReference type="Pfam" id="PF00775">
    <property type="entry name" value="Dioxygenase_C"/>
    <property type="match status" value="1"/>
</dbReference>
<evidence type="ECO:0000256" key="1">
    <source>
        <dbReference type="ARBA" id="ARBA00007825"/>
    </source>
</evidence>
<dbReference type="InterPro" id="IPR015889">
    <property type="entry name" value="Intradiol_dOase_core"/>
</dbReference>
<dbReference type="PANTHER" id="PTHR33711">
    <property type="entry name" value="DIOXYGENASE, PUTATIVE (AFU_ORTHOLOGUE AFUA_2G02910)-RELATED"/>
    <property type="match status" value="1"/>
</dbReference>
<organism evidence="5 6">
    <name type="scientific">Caldimonas caldifontis</name>
    <dbReference type="NCBI Taxonomy" id="1452508"/>
    <lineage>
        <taxon>Bacteria</taxon>
        <taxon>Pseudomonadati</taxon>
        <taxon>Pseudomonadota</taxon>
        <taxon>Betaproteobacteria</taxon>
        <taxon>Burkholderiales</taxon>
        <taxon>Sphaerotilaceae</taxon>
        <taxon>Caldimonas</taxon>
    </lineage>
</organism>
<evidence type="ECO:0000256" key="2">
    <source>
        <dbReference type="ARBA" id="ARBA00022964"/>
    </source>
</evidence>
<keyword evidence="3" id="KW-0560">Oxidoreductase</keyword>
<dbReference type="AlphaFoldDB" id="A0A2S5SXF1"/>
<feature type="domain" description="Intradiol ring-cleavage dioxygenases" evidence="4">
    <location>
        <begin position="76"/>
        <end position="104"/>
    </location>
</feature>
<proteinExistence type="inferred from homology"/>
<gene>
    <name evidence="5" type="ORF">C1704_04480</name>
</gene>
<dbReference type="RefSeq" id="WP_104301391.1">
    <property type="nucleotide sequence ID" value="NZ_PSNX01000003.1"/>
</dbReference>